<keyword evidence="2" id="KW-0479">Metal-binding</keyword>
<keyword evidence="3" id="KW-0863">Zinc-finger</keyword>
<dbReference type="PANTHER" id="PTHR46481">
    <property type="entry name" value="ZINC FINGER BED DOMAIN-CONTAINING PROTEIN 4"/>
    <property type="match status" value="1"/>
</dbReference>
<evidence type="ECO:0000313" key="6">
    <source>
        <dbReference type="EMBL" id="CAI6367127.1"/>
    </source>
</evidence>
<dbReference type="EMBL" id="CARXXK010000004">
    <property type="protein sequence ID" value="CAI6367127.1"/>
    <property type="molecule type" value="Genomic_DNA"/>
</dbReference>
<comment type="subcellular location">
    <subcellularLocation>
        <location evidence="1">Nucleus</location>
    </subcellularLocation>
</comment>
<evidence type="ECO:0000256" key="3">
    <source>
        <dbReference type="ARBA" id="ARBA00022771"/>
    </source>
</evidence>
<evidence type="ECO:0000313" key="7">
    <source>
        <dbReference type="Proteomes" id="UP001160148"/>
    </source>
</evidence>
<dbReference type="PANTHER" id="PTHR46481:SF10">
    <property type="entry name" value="ZINC FINGER BED DOMAIN-CONTAINING PROTEIN 39"/>
    <property type="match status" value="1"/>
</dbReference>
<dbReference type="Proteomes" id="UP001160148">
    <property type="component" value="Unassembled WGS sequence"/>
</dbReference>
<sequence>MFHSNPDGETEHGSNILGAVKKTFTPEKHLPCFAHTLNLVSERTLGNLADVQQVINKIKSVVTYFKHSVVACDELKKLCNLKLKQSVPTRWNSIYYMIDRFISCSNHIASVLINIRGGPIMLTAEEIDLAKEIILVLRPMEVATKELCGQKYVTLSDKKKKLKVFLF</sequence>
<evidence type="ECO:0000256" key="5">
    <source>
        <dbReference type="ARBA" id="ARBA00023242"/>
    </source>
</evidence>
<organism evidence="6 7">
    <name type="scientific">Macrosiphum euphorbiae</name>
    <name type="common">potato aphid</name>
    <dbReference type="NCBI Taxonomy" id="13131"/>
    <lineage>
        <taxon>Eukaryota</taxon>
        <taxon>Metazoa</taxon>
        <taxon>Ecdysozoa</taxon>
        <taxon>Arthropoda</taxon>
        <taxon>Hexapoda</taxon>
        <taxon>Insecta</taxon>
        <taxon>Pterygota</taxon>
        <taxon>Neoptera</taxon>
        <taxon>Paraneoptera</taxon>
        <taxon>Hemiptera</taxon>
        <taxon>Sternorrhyncha</taxon>
        <taxon>Aphidomorpha</taxon>
        <taxon>Aphidoidea</taxon>
        <taxon>Aphididae</taxon>
        <taxon>Macrosiphini</taxon>
        <taxon>Macrosiphum</taxon>
    </lineage>
</organism>
<evidence type="ECO:0000256" key="4">
    <source>
        <dbReference type="ARBA" id="ARBA00022833"/>
    </source>
</evidence>
<reference evidence="6 7" key="1">
    <citation type="submission" date="2023-01" db="EMBL/GenBank/DDBJ databases">
        <authorList>
            <person name="Whitehead M."/>
        </authorList>
    </citation>
    <scope>NUCLEOTIDE SEQUENCE [LARGE SCALE GENOMIC DNA]</scope>
</reference>
<name>A0AAV0XH38_9HEMI</name>
<dbReference type="InterPro" id="IPR012337">
    <property type="entry name" value="RNaseH-like_sf"/>
</dbReference>
<protein>
    <submittedName>
        <fullName evidence="6">Uncharacterized protein</fullName>
    </submittedName>
</protein>
<dbReference type="SUPFAM" id="SSF53098">
    <property type="entry name" value="Ribonuclease H-like"/>
    <property type="match status" value="1"/>
</dbReference>
<dbReference type="InterPro" id="IPR052035">
    <property type="entry name" value="ZnF_BED_domain_contain"/>
</dbReference>
<comment type="caution">
    <text evidence="6">The sequence shown here is derived from an EMBL/GenBank/DDBJ whole genome shotgun (WGS) entry which is preliminary data.</text>
</comment>
<keyword evidence="7" id="KW-1185">Reference proteome</keyword>
<gene>
    <name evidence="6" type="ORF">MEUPH1_LOCUS21633</name>
</gene>
<proteinExistence type="predicted"/>
<dbReference type="AlphaFoldDB" id="A0AAV0XH38"/>
<keyword evidence="4" id="KW-0862">Zinc</keyword>
<keyword evidence="5" id="KW-0539">Nucleus</keyword>
<dbReference type="GO" id="GO:0005634">
    <property type="term" value="C:nucleus"/>
    <property type="evidence" value="ECO:0007669"/>
    <property type="project" value="UniProtKB-SubCell"/>
</dbReference>
<dbReference type="GO" id="GO:0008270">
    <property type="term" value="F:zinc ion binding"/>
    <property type="evidence" value="ECO:0007669"/>
    <property type="project" value="UniProtKB-KW"/>
</dbReference>
<evidence type="ECO:0000256" key="1">
    <source>
        <dbReference type="ARBA" id="ARBA00004123"/>
    </source>
</evidence>
<evidence type="ECO:0000256" key="2">
    <source>
        <dbReference type="ARBA" id="ARBA00022723"/>
    </source>
</evidence>
<accession>A0AAV0XH38</accession>